<proteinExistence type="predicted"/>
<accession>A0A368FCH7</accession>
<organism evidence="2 3">
    <name type="scientific">Ancylostoma caninum</name>
    <name type="common">Dog hookworm</name>
    <dbReference type="NCBI Taxonomy" id="29170"/>
    <lineage>
        <taxon>Eukaryota</taxon>
        <taxon>Metazoa</taxon>
        <taxon>Ecdysozoa</taxon>
        <taxon>Nematoda</taxon>
        <taxon>Chromadorea</taxon>
        <taxon>Rhabditida</taxon>
        <taxon>Rhabditina</taxon>
        <taxon>Rhabditomorpha</taxon>
        <taxon>Strongyloidea</taxon>
        <taxon>Ancylostomatidae</taxon>
        <taxon>Ancylostomatinae</taxon>
        <taxon>Ancylostoma</taxon>
    </lineage>
</organism>
<evidence type="ECO:0000313" key="3">
    <source>
        <dbReference type="Proteomes" id="UP000252519"/>
    </source>
</evidence>
<keyword evidence="3" id="KW-1185">Reference proteome</keyword>
<dbReference type="STRING" id="29170.A0A368FCH7"/>
<evidence type="ECO:0000313" key="2">
    <source>
        <dbReference type="EMBL" id="RCN29782.1"/>
    </source>
</evidence>
<protein>
    <submittedName>
        <fullName evidence="2">Uncharacterized protein</fullName>
    </submittedName>
</protein>
<name>A0A368FCH7_ANCCA</name>
<sequence length="174" mass="19622">MEQREREGDSEDIQRLQRDLVARDAQVAELQRRISAYERRGGGDSPIVVSGKFPPGAVTVLSASSLRCRVVRVYLCAVLPYSSVLQGVGGRLLDKDESPLEAPCPERASSNLAVKYRKMNKNRRTDIRFHSNPVIPMLEGVPEYLLDDVRRSLAVPVSERRKFFETIAEYSTPF</sequence>
<dbReference type="AlphaFoldDB" id="A0A368FCH7"/>
<keyword evidence="1" id="KW-0175">Coiled coil</keyword>
<reference evidence="2 3" key="1">
    <citation type="submission" date="2014-10" db="EMBL/GenBank/DDBJ databases">
        <title>Draft genome of the hookworm Ancylostoma caninum.</title>
        <authorList>
            <person name="Mitreva M."/>
        </authorList>
    </citation>
    <scope>NUCLEOTIDE SEQUENCE [LARGE SCALE GENOMIC DNA]</scope>
    <source>
        <strain evidence="2 3">Baltimore</strain>
    </source>
</reference>
<dbReference type="Proteomes" id="UP000252519">
    <property type="component" value="Unassembled WGS sequence"/>
</dbReference>
<dbReference type="EMBL" id="JOJR01001785">
    <property type="protein sequence ID" value="RCN29782.1"/>
    <property type="molecule type" value="Genomic_DNA"/>
</dbReference>
<dbReference type="OrthoDB" id="9942268at2759"/>
<evidence type="ECO:0000256" key="1">
    <source>
        <dbReference type="SAM" id="Coils"/>
    </source>
</evidence>
<gene>
    <name evidence="2" type="ORF">ANCCAN_24456</name>
</gene>
<feature type="coiled-coil region" evidence="1">
    <location>
        <begin position="13"/>
        <end position="40"/>
    </location>
</feature>
<comment type="caution">
    <text evidence="2">The sequence shown here is derived from an EMBL/GenBank/DDBJ whole genome shotgun (WGS) entry which is preliminary data.</text>
</comment>